<evidence type="ECO:0000256" key="2">
    <source>
        <dbReference type="ARBA" id="ARBA00022723"/>
    </source>
</evidence>
<name>A0AAN7V2U6_9COLE</name>
<gene>
    <name evidence="9" type="ORF">RI129_009767</name>
</gene>
<dbReference type="InterPro" id="IPR027805">
    <property type="entry name" value="Transposase_HTH_dom"/>
</dbReference>
<keyword evidence="7" id="KW-0812">Transmembrane</keyword>
<evidence type="ECO:0000256" key="7">
    <source>
        <dbReference type="SAM" id="Phobius"/>
    </source>
</evidence>
<protein>
    <recommendedName>
        <fullName evidence="8">THAP-type domain-containing protein</fullName>
    </recommendedName>
</protein>
<evidence type="ECO:0000256" key="3">
    <source>
        <dbReference type="ARBA" id="ARBA00022771"/>
    </source>
</evidence>
<dbReference type="GO" id="GO:0003677">
    <property type="term" value="F:DNA binding"/>
    <property type="evidence" value="ECO:0007669"/>
    <property type="project" value="UniProtKB-UniRule"/>
</dbReference>
<dbReference type="PROSITE" id="PS50950">
    <property type="entry name" value="ZF_THAP"/>
    <property type="match status" value="1"/>
</dbReference>
<organism evidence="9 10">
    <name type="scientific">Pyrocoelia pectoralis</name>
    <dbReference type="NCBI Taxonomy" id="417401"/>
    <lineage>
        <taxon>Eukaryota</taxon>
        <taxon>Metazoa</taxon>
        <taxon>Ecdysozoa</taxon>
        <taxon>Arthropoda</taxon>
        <taxon>Hexapoda</taxon>
        <taxon>Insecta</taxon>
        <taxon>Pterygota</taxon>
        <taxon>Neoptera</taxon>
        <taxon>Endopterygota</taxon>
        <taxon>Coleoptera</taxon>
        <taxon>Polyphaga</taxon>
        <taxon>Elateriformia</taxon>
        <taxon>Elateroidea</taxon>
        <taxon>Lampyridae</taxon>
        <taxon>Lampyrinae</taxon>
        <taxon>Pyrocoelia</taxon>
    </lineage>
</organism>
<sequence>MPKCYYKGCGSRRGQVRYRPFPKPTRNMAQTLLWLQNCANEKLNIDNISQNVYVCDRHFVSGNDVPTAYYPTLSGDSLEVASYVEVPSAKCLDQYEKILKSLDNSFHELDKGTDHIYASSFTKMLGAPNISRLIMSEGIKSTPSHQLDKYKHFFNFDSFSTNKHFEYFTGLSIEGFRALYNLLDPSVMPSLKYTVKARTPTKLKSLWHLSNEDKLCMTLIRIKKGYSLKELSIFYNISIAHVSRIFHTWVQFIYLQSCCMRNAFFKGSRDTIRYHMPACFRAFEEKITIILDSTEIKMEMSRNFQRQGNTHSNYKHQNSVKFLVGVSSRGAIVYNSEGFEGAISDNELFNSSDIEVFLQEDDVIMVDRGFTIQDICDKKKYKLIIPPFLAGRSKLTAEEELLTKKIAKCRIHVERSIQRIKMYQILSKPIKISILPLISNIFSIICFVVNFEKPLVN</sequence>
<keyword evidence="3 6" id="KW-0863">Zinc-finger</keyword>
<dbReference type="Pfam" id="PF13359">
    <property type="entry name" value="DDE_Tnp_4"/>
    <property type="match status" value="1"/>
</dbReference>
<evidence type="ECO:0000256" key="4">
    <source>
        <dbReference type="ARBA" id="ARBA00022833"/>
    </source>
</evidence>
<keyword evidence="10" id="KW-1185">Reference proteome</keyword>
<dbReference type="InterPro" id="IPR027806">
    <property type="entry name" value="HARBI1_dom"/>
</dbReference>
<comment type="cofactor">
    <cofactor evidence="1">
        <name>a divalent metal cation</name>
        <dbReference type="ChEBI" id="CHEBI:60240"/>
    </cofactor>
</comment>
<evidence type="ECO:0000256" key="6">
    <source>
        <dbReference type="PROSITE-ProRule" id="PRU00309"/>
    </source>
</evidence>
<keyword evidence="4" id="KW-0862">Zinc</keyword>
<keyword evidence="7" id="KW-1133">Transmembrane helix</keyword>
<dbReference type="Pfam" id="PF13613">
    <property type="entry name" value="HTH_Tnp_4"/>
    <property type="match status" value="1"/>
</dbReference>
<feature type="domain" description="THAP-type" evidence="8">
    <location>
        <begin position="1"/>
        <end position="74"/>
    </location>
</feature>
<dbReference type="EMBL" id="JAVRBK010000007">
    <property type="protein sequence ID" value="KAK5641220.1"/>
    <property type="molecule type" value="Genomic_DNA"/>
</dbReference>
<dbReference type="Proteomes" id="UP001329430">
    <property type="component" value="Chromosome 7"/>
</dbReference>
<dbReference type="InterPro" id="IPR006612">
    <property type="entry name" value="THAP_Znf"/>
</dbReference>
<accession>A0AAN7V2U6</accession>
<dbReference type="GO" id="GO:0008270">
    <property type="term" value="F:zinc ion binding"/>
    <property type="evidence" value="ECO:0007669"/>
    <property type="project" value="UniProtKB-KW"/>
</dbReference>
<comment type="caution">
    <text evidence="9">The sequence shown here is derived from an EMBL/GenBank/DDBJ whole genome shotgun (WGS) entry which is preliminary data.</text>
</comment>
<dbReference type="PANTHER" id="PTHR23080">
    <property type="entry name" value="THAP DOMAIN PROTEIN"/>
    <property type="match status" value="1"/>
</dbReference>
<reference evidence="9 10" key="1">
    <citation type="journal article" date="2024" name="Insects">
        <title>An Improved Chromosome-Level Genome Assembly of the Firefly Pyrocoelia pectoralis.</title>
        <authorList>
            <person name="Fu X."/>
            <person name="Meyer-Rochow V.B."/>
            <person name="Ballantyne L."/>
            <person name="Zhu X."/>
        </authorList>
    </citation>
    <scope>NUCLEOTIDE SEQUENCE [LARGE SCALE GENOMIC DNA]</scope>
    <source>
        <strain evidence="9">XCY_ONT2</strain>
    </source>
</reference>
<evidence type="ECO:0000313" key="9">
    <source>
        <dbReference type="EMBL" id="KAK5641220.1"/>
    </source>
</evidence>
<evidence type="ECO:0000256" key="5">
    <source>
        <dbReference type="ARBA" id="ARBA00023125"/>
    </source>
</evidence>
<keyword evidence="5 6" id="KW-0238">DNA-binding</keyword>
<dbReference type="PANTHER" id="PTHR23080:SF141">
    <property type="entry name" value="TRANSPOSASE HELIX-TURN-HELIX DOMAIN-CONTAINING PROTEIN"/>
    <property type="match status" value="1"/>
</dbReference>
<feature type="transmembrane region" description="Helical" evidence="7">
    <location>
        <begin position="432"/>
        <end position="451"/>
    </location>
</feature>
<dbReference type="Pfam" id="PF05485">
    <property type="entry name" value="THAP"/>
    <property type="match status" value="1"/>
</dbReference>
<keyword evidence="7" id="KW-0472">Membrane</keyword>
<proteinExistence type="predicted"/>
<evidence type="ECO:0000313" key="10">
    <source>
        <dbReference type="Proteomes" id="UP001329430"/>
    </source>
</evidence>
<keyword evidence="2" id="KW-0479">Metal-binding</keyword>
<dbReference type="AlphaFoldDB" id="A0AAN7V2U6"/>
<evidence type="ECO:0000256" key="1">
    <source>
        <dbReference type="ARBA" id="ARBA00001968"/>
    </source>
</evidence>
<dbReference type="SUPFAM" id="SSF57716">
    <property type="entry name" value="Glucocorticoid receptor-like (DNA-binding domain)"/>
    <property type="match status" value="1"/>
</dbReference>
<evidence type="ECO:0000259" key="8">
    <source>
        <dbReference type="PROSITE" id="PS50950"/>
    </source>
</evidence>